<proteinExistence type="predicted"/>
<protein>
    <submittedName>
        <fullName evidence="2">Uncharacterized protein</fullName>
    </submittedName>
</protein>
<dbReference type="EMBL" id="JARAOO010000009">
    <property type="protein sequence ID" value="KAJ7957407.1"/>
    <property type="molecule type" value="Genomic_DNA"/>
</dbReference>
<keyword evidence="3" id="KW-1185">Reference proteome</keyword>
<evidence type="ECO:0000256" key="1">
    <source>
        <dbReference type="SAM" id="MobiDB-lite"/>
    </source>
</evidence>
<name>A0AAD7LGI5_QUISA</name>
<dbReference type="KEGG" id="qsa:O6P43_023715"/>
<organism evidence="2 3">
    <name type="scientific">Quillaja saponaria</name>
    <name type="common">Soap bark tree</name>
    <dbReference type="NCBI Taxonomy" id="32244"/>
    <lineage>
        <taxon>Eukaryota</taxon>
        <taxon>Viridiplantae</taxon>
        <taxon>Streptophyta</taxon>
        <taxon>Embryophyta</taxon>
        <taxon>Tracheophyta</taxon>
        <taxon>Spermatophyta</taxon>
        <taxon>Magnoliopsida</taxon>
        <taxon>eudicotyledons</taxon>
        <taxon>Gunneridae</taxon>
        <taxon>Pentapetalae</taxon>
        <taxon>rosids</taxon>
        <taxon>fabids</taxon>
        <taxon>Fabales</taxon>
        <taxon>Quillajaceae</taxon>
        <taxon>Quillaja</taxon>
    </lineage>
</organism>
<reference evidence="2" key="1">
    <citation type="journal article" date="2023" name="Science">
        <title>Elucidation of the pathway for biosynthesis of saponin adjuvants from the soapbark tree.</title>
        <authorList>
            <person name="Reed J."/>
            <person name="Orme A."/>
            <person name="El-Demerdash A."/>
            <person name="Owen C."/>
            <person name="Martin L.B.B."/>
            <person name="Misra R.C."/>
            <person name="Kikuchi S."/>
            <person name="Rejzek M."/>
            <person name="Martin A.C."/>
            <person name="Harkess A."/>
            <person name="Leebens-Mack J."/>
            <person name="Louveau T."/>
            <person name="Stephenson M.J."/>
            <person name="Osbourn A."/>
        </authorList>
    </citation>
    <scope>NUCLEOTIDE SEQUENCE</scope>
    <source>
        <strain evidence="2">S10</strain>
    </source>
</reference>
<comment type="caution">
    <text evidence="2">The sequence shown here is derived from an EMBL/GenBank/DDBJ whole genome shotgun (WGS) entry which is preliminary data.</text>
</comment>
<gene>
    <name evidence="2" type="ORF">O6P43_023715</name>
</gene>
<accession>A0AAD7LGI5</accession>
<evidence type="ECO:0000313" key="3">
    <source>
        <dbReference type="Proteomes" id="UP001163823"/>
    </source>
</evidence>
<dbReference type="Proteomes" id="UP001163823">
    <property type="component" value="Chromosome 9"/>
</dbReference>
<evidence type="ECO:0000313" key="2">
    <source>
        <dbReference type="EMBL" id="KAJ7957407.1"/>
    </source>
</evidence>
<dbReference type="AlphaFoldDB" id="A0AAD7LGI5"/>
<feature type="region of interest" description="Disordered" evidence="1">
    <location>
        <begin position="17"/>
        <end position="37"/>
    </location>
</feature>
<sequence>MDSSSAGVAVSVDSVANDLKNQSLGSDRGDSDDDNHSKRVRLKLEDLNWDHSFTRELPGDRRTDLFPREHGQNQLQSCLIWIIRSELFVCCAA</sequence>